<accession>A0A9D1J7N8</accession>
<reference evidence="5" key="2">
    <citation type="journal article" date="2021" name="PeerJ">
        <title>Extensive microbial diversity within the chicken gut microbiome revealed by metagenomics and culture.</title>
        <authorList>
            <person name="Gilroy R."/>
            <person name="Ravi A."/>
            <person name="Getino M."/>
            <person name="Pursley I."/>
            <person name="Horton D.L."/>
            <person name="Alikhan N.F."/>
            <person name="Baker D."/>
            <person name="Gharbi K."/>
            <person name="Hall N."/>
            <person name="Watson M."/>
            <person name="Adriaenssens E.M."/>
            <person name="Foster-Nyarko E."/>
            <person name="Jarju S."/>
            <person name="Secka A."/>
            <person name="Antonio M."/>
            <person name="Oren A."/>
            <person name="Chaudhuri R.R."/>
            <person name="La Ragione R."/>
            <person name="Hildebrand F."/>
            <person name="Pallen M.J."/>
        </authorList>
    </citation>
    <scope>NUCLEOTIDE SEQUENCE</scope>
    <source>
        <strain evidence="5">CHK121-14286</strain>
    </source>
</reference>
<dbReference type="PROSITE" id="PS50932">
    <property type="entry name" value="HTH_LACI_2"/>
    <property type="match status" value="1"/>
</dbReference>
<protein>
    <submittedName>
        <fullName evidence="5">LacI family DNA-binding transcriptional regulator</fullName>
    </submittedName>
</protein>
<name>A0A9D1J7N8_9BACT</name>
<dbReference type="Proteomes" id="UP000824200">
    <property type="component" value="Unassembled WGS sequence"/>
</dbReference>
<organism evidence="5 6">
    <name type="scientific">Candidatus Fimimonas gallinarum</name>
    <dbReference type="NCBI Taxonomy" id="2840821"/>
    <lineage>
        <taxon>Bacteria</taxon>
        <taxon>Pseudomonadati</taxon>
        <taxon>Myxococcota</taxon>
        <taxon>Myxococcia</taxon>
        <taxon>Myxococcales</taxon>
        <taxon>Cystobacterineae</taxon>
        <taxon>Myxococcaceae</taxon>
        <taxon>Myxococcaceae incertae sedis</taxon>
        <taxon>Candidatus Fimimonas</taxon>
    </lineage>
</organism>
<dbReference type="SUPFAM" id="SSF47413">
    <property type="entry name" value="lambda repressor-like DNA-binding domains"/>
    <property type="match status" value="1"/>
</dbReference>
<dbReference type="GO" id="GO:0003700">
    <property type="term" value="F:DNA-binding transcription factor activity"/>
    <property type="evidence" value="ECO:0007669"/>
    <property type="project" value="TreeGrafter"/>
</dbReference>
<reference evidence="5" key="1">
    <citation type="submission" date="2020-10" db="EMBL/GenBank/DDBJ databases">
        <authorList>
            <person name="Gilroy R."/>
        </authorList>
    </citation>
    <scope>NUCLEOTIDE SEQUENCE</scope>
    <source>
        <strain evidence="5">CHK121-14286</strain>
    </source>
</reference>
<dbReference type="CDD" id="cd01392">
    <property type="entry name" value="HTH_LacI"/>
    <property type="match status" value="1"/>
</dbReference>
<evidence type="ECO:0000256" key="3">
    <source>
        <dbReference type="ARBA" id="ARBA00023163"/>
    </source>
</evidence>
<evidence type="ECO:0000313" key="5">
    <source>
        <dbReference type="EMBL" id="HIR65588.1"/>
    </source>
</evidence>
<keyword evidence="1" id="KW-0805">Transcription regulation</keyword>
<dbReference type="GO" id="GO:0000976">
    <property type="term" value="F:transcription cis-regulatory region binding"/>
    <property type="evidence" value="ECO:0007669"/>
    <property type="project" value="TreeGrafter"/>
</dbReference>
<sequence length="267" mass="30167">MKNKVTLRDIAKEANVSVATASYVLNNRDDQSISEATRKKVLQIANLYGYKLNFPAKCISSGKTNIIAMCLGKHRFALHKAEHLLTVDKFCRFLAKKGYSLSIFPNKDVSRLDYCDGIVCCDTDIELFRNVAENNYCPLLALNSGVHNPLLFYQVNTDFVNVKRIAKQIFGNEDYCVVSYRLNSAETCQQISDTFANVVFADDFENLDSLKGKNVVALGEMLGEYCKRIAKDVLTIDFCSSEKLEKLFECFDIAFNRKDSIEHSILV</sequence>
<dbReference type="Gene3D" id="1.10.260.40">
    <property type="entry name" value="lambda repressor-like DNA-binding domains"/>
    <property type="match status" value="1"/>
</dbReference>
<evidence type="ECO:0000259" key="4">
    <source>
        <dbReference type="PROSITE" id="PS50932"/>
    </source>
</evidence>
<comment type="caution">
    <text evidence="5">The sequence shown here is derived from an EMBL/GenBank/DDBJ whole genome shotgun (WGS) entry which is preliminary data.</text>
</comment>
<proteinExistence type="predicted"/>
<dbReference type="SMART" id="SM00354">
    <property type="entry name" value="HTH_LACI"/>
    <property type="match status" value="1"/>
</dbReference>
<dbReference type="PANTHER" id="PTHR30146:SF148">
    <property type="entry name" value="HTH-TYPE TRANSCRIPTIONAL REPRESSOR PURR-RELATED"/>
    <property type="match status" value="1"/>
</dbReference>
<dbReference type="InterPro" id="IPR010982">
    <property type="entry name" value="Lambda_DNA-bd_dom_sf"/>
</dbReference>
<evidence type="ECO:0000256" key="2">
    <source>
        <dbReference type="ARBA" id="ARBA00023125"/>
    </source>
</evidence>
<dbReference type="PROSITE" id="PS00356">
    <property type="entry name" value="HTH_LACI_1"/>
    <property type="match status" value="1"/>
</dbReference>
<gene>
    <name evidence="5" type="ORF">IAC95_01705</name>
</gene>
<dbReference type="InterPro" id="IPR000843">
    <property type="entry name" value="HTH_LacI"/>
</dbReference>
<keyword evidence="3" id="KW-0804">Transcription</keyword>
<evidence type="ECO:0000313" key="6">
    <source>
        <dbReference type="Proteomes" id="UP000824200"/>
    </source>
</evidence>
<dbReference type="EMBL" id="DVHL01000015">
    <property type="protein sequence ID" value="HIR65588.1"/>
    <property type="molecule type" value="Genomic_DNA"/>
</dbReference>
<feature type="domain" description="HTH lacI-type" evidence="4">
    <location>
        <begin position="5"/>
        <end position="61"/>
    </location>
</feature>
<keyword evidence="2 5" id="KW-0238">DNA-binding</keyword>
<dbReference type="AlphaFoldDB" id="A0A9D1J7N8"/>
<evidence type="ECO:0000256" key="1">
    <source>
        <dbReference type="ARBA" id="ARBA00023015"/>
    </source>
</evidence>
<dbReference type="PANTHER" id="PTHR30146">
    <property type="entry name" value="LACI-RELATED TRANSCRIPTIONAL REPRESSOR"/>
    <property type="match status" value="1"/>
</dbReference>
<dbReference type="Pfam" id="PF00356">
    <property type="entry name" value="LacI"/>
    <property type="match status" value="1"/>
</dbReference>